<proteinExistence type="predicted"/>
<reference evidence="3" key="1">
    <citation type="journal article" date="2019" name="Int. J. Syst. Evol. Microbiol.">
        <title>The Global Catalogue of Microorganisms (GCM) 10K type strain sequencing project: providing services to taxonomists for standard genome sequencing and annotation.</title>
        <authorList>
            <consortium name="The Broad Institute Genomics Platform"/>
            <consortium name="The Broad Institute Genome Sequencing Center for Infectious Disease"/>
            <person name="Wu L."/>
            <person name="Ma J."/>
        </authorList>
    </citation>
    <scope>NUCLEOTIDE SEQUENCE [LARGE SCALE GENOMIC DNA]</scope>
    <source>
        <strain evidence="3">CCM 8933</strain>
    </source>
</reference>
<feature type="transmembrane region" description="Helical" evidence="1">
    <location>
        <begin position="92"/>
        <end position="114"/>
    </location>
</feature>
<evidence type="ECO:0000313" key="2">
    <source>
        <dbReference type="EMBL" id="MFC6181200.1"/>
    </source>
</evidence>
<dbReference type="Proteomes" id="UP001596282">
    <property type="component" value="Unassembled WGS sequence"/>
</dbReference>
<evidence type="ECO:0000256" key="1">
    <source>
        <dbReference type="SAM" id="Phobius"/>
    </source>
</evidence>
<keyword evidence="1" id="KW-0812">Transmembrane</keyword>
<gene>
    <name evidence="2" type="ORF">ACFP5Y_08210</name>
</gene>
<comment type="caution">
    <text evidence="2">The sequence shown here is derived from an EMBL/GenBank/DDBJ whole genome shotgun (WGS) entry which is preliminary data.</text>
</comment>
<protein>
    <submittedName>
        <fullName evidence="2">Uncharacterized protein</fullName>
    </submittedName>
</protein>
<evidence type="ECO:0000313" key="3">
    <source>
        <dbReference type="Proteomes" id="UP001596282"/>
    </source>
</evidence>
<dbReference type="RefSeq" id="WP_223876672.1">
    <property type="nucleotide sequence ID" value="NZ_BJDJ01000019.1"/>
</dbReference>
<keyword evidence="3" id="KW-1185">Reference proteome</keyword>
<dbReference type="EMBL" id="JBHSSC010000035">
    <property type="protein sequence ID" value="MFC6181200.1"/>
    <property type="molecule type" value="Genomic_DNA"/>
</dbReference>
<feature type="transmembrane region" description="Helical" evidence="1">
    <location>
        <begin position="12"/>
        <end position="34"/>
    </location>
</feature>
<keyword evidence="1" id="KW-1133">Transmembrane helix</keyword>
<accession>A0ABW1S102</accession>
<sequence>MQTQTTKHHFKLFLLLELLCFFSIYGLFIALRWLPLLPTAMAIAIITTIGLIIAGYLIYLSYHLHLITFRQIKAYANHQSTPTGTPSRIQKIMLPLLGAMIGLLIGGTITWWVATTILHWSL</sequence>
<feature type="transmembrane region" description="Helical" evidence="1">
    <location>
        <begin position="40"/>
        <end position="62"/>
    </location>
</feature>
<name>A0ABW1S102_9LACO</name>
<keyword evidence="1" id="KW-0472">Membrane</keyword>
<organism evidence="2 3">
    <name type="scientific">Lactiplantibacillus daowaiensis</name>
    <dbReference type="NCBI Taxonomy" id="2559918"/>
    <lineage>
        <taxon>Bacteria</taxon>
        <taxon>Bacillati</taxon>
        <taxon>Bacillota</taxon>
        <taxon>Bacilli</taxon>
        <taxon>Lactobacillales</taxon>
        <taxon>Lactobacillaceae</taxon>
        <taxon>Lactiplantibacillus</taxon>
    </lineage>
</organism>